<evidence type="ECO:0000313" key="3">
    <source>
        <dbReference type="Proteomes" id="UP000239576"/>
    </source>
</evidence>
<comment type="caution">
    <text evidence="2">The sequence shown here is derived from an EMBL/GenBank/DDBJ whole genome shotgun (WGS) entry which is preliminary data.</text>
</comment>
<dbReference type="Pfam" id="PF00248">
    <property type="entry name" value="Aldo_ket_red"/>
    <property type="match status" value="1"/>
</dbReference>
<accession>A0A2T1E365</accession>
<dbReference type="SUPFAM" id="SSF51430">
    <property type="entry name" value="NAD(P)-linked oxidoreductase"/>
    <property type="match status" value="1"/>
</dbReference>
<dbReference type="OrthoDB" id="9773828at2"/>
<feature type="domain" description="NADP-dependent oxidoreductase" evidence="1">
    <location>
        <begin position="24"/>
        <end position="226"/>
    </location>
</feature>
<evidence type="ECO:0000313" key="2">
    <source>
        <dbReference type="EMBL" id="PSB27175.1"/>
    </source>
</evidence>
<evidence type="ECO:0000259" key="1">
    <source>
        <dbReference type="Pfam" id="PF00248"/>
    </source>
</evidence>
<dbReference type="Gene3D" id="3.20.20.100">
    <property type="entry name" value="NADP-dependent oxidoreductase domain"/>
    <property type="match status" value="1"/>
</dbReference>
<name>A0A2T1E365_9CYAN</name>
<reference evidence="3" key="1">
    <citation type="submission" date="2018-02" db="EMBL/GenBank/DDBJ databases">
        <authorList>
            <person name="Moore K."/>
            <person name="Momper L."/>
        </authorList>
    </citation>
    <scope>NUCLEOTIDE SEQUENCE [LARGE SCALE GENOMIC DNA]</scope>
    <source>
        <strain evidence="3">ULC18</strain>
    </source>
</reference>
<dbReference type="PANTHER" id="PTHR43312">
    <property type="entry name" value="D-THREO-ALDOSE 1-DEHYDROGENASE"/>
    <property type="match status" value="1"/>
</dbReference>
<dbReference type="EMBL" id="PVWK01000097">
    <property type="protein sequence ID" value="PSB27175.1"/>
    <property type="molecule type" value="Genomic_DNA"/>
</dbReference>
<dbReference type="CDD" id="cd19100">
    <property type="entry name" value="AKR_unchar"/>
    <property type="match status" value="1"/>
</dbReference>
<gene>
    <name evidence="2" type="ORF">C7B82_17000</name>
</gene>
<proteinExistence type="predicted"/>
<dbReference type="AlphaFoldDB" id="A0A2T1E365"/>
<dbReference type="InterPro" id="IPR036812">
    <property type="entry name" value="NAD(P)_OxRdtase_dom_sf"/>
</dbReference>
<dbReference type="InterPro" id="IPR023210">
    <property type="entry name" value="NADP_OxRdtase_dom"/>
</dbReference>
<organism evidence="2 3">
    <name type="scientific">Stenomitos frigidus ULC18</name>
    <dbReference type="NCBI Taxonomy" id="2107698"/>
    <lineage>
        <taxon>Bacteria</taxon>
        <taxon>Bacillati</taxon>
        <taxon>Cyanobacteriota</taxon>
        <taxon>Cyanophyceae</taxon>
        <taxon>Leptolyngbyales</taxon>
        <taxon>Leptolyngbyaceae</taxon>
        <taxon>Stenomitos</taxon>
    </lineage>
</organism>
<dbReference type="RefSeq" id="WP_106257476.1">
    <property type="nucleotide sequence ID" value="NZ_CAWNSW010000129.1"/>
</dbReference>
<dbReference type="PANTHER" id="PTHR43312:SF1">
    <property type="entry name" value="NADP-DEPENDENT OXIDOREDUCTASE DOMAIN-CONTAINING PROTEIN"/>
    <property type="match status" value="1"/>
</dbReference>
<protein>
    <submittedName>
        <fullName evidence="2">Aldo/keto reductase</fullName>
    </submittedName>
</protein>
<sequence>MVDNKLSTEMIYRDLGSTGEKVSAIGLGGWHLSIKHVDEPLAIRLVHTAIDRGITFMDNCWDYNDGVSELRMGKALRDGYRDKVFLMTKIDGRSKQEAAKQLDESLRRLQVDCIDLVQYHEVLRFEDPHRIFDEEGAHAALLDAHAAGKLRYIGFTGHKDPSVHLHMLEVADQHGFKFATAQMPLNVMDAHYRSFAKLVVPELVKRKIGILGMKSLANGILLRSKTVTPIECLHYALNLPTSVVITGIDSLEILEQAFEAVRTFEPMTDEQVQALLAKTAAAGARGEFEPFKTSSIFDGTAQHPTWLGEEPQRLQQLMSA</sequence>
<dbReference type="InterPro" id="IPR053135">
    <property type="entry name" value="AKR2_Oxidoreductase"/>
</dbReference>
<dbReference type="Proteomes" id="UP000239576">
    <property type="component" value="Unassembled WGS sequence"/>
</dbReference>
<keyword evidence="3" id="KW-1185">Reference proteome</keyword>
<reference evidence="2 3" key="2">
    <citation type="submission" date="2018-03" db="EMBL/GenBank/DDBJ databases">
        <title>The ancient ancestry and fast evolution of plastids.</title>
        <authorList>
            <person name="Moore K.R."/>
            <person name="Magnabosco C."/>
            <person name="Momper L."/>
            <person name="Gold D.A."/>
            <person name="Bosak T."/>
            <person name="Fournier G.P."/>
        </authorList>
    </citation>
    <scope>NUCLEOTIDE SEQUENCE [LARGE SCALE GENOMIC DNA]</scope>
    <source>
        <strain evidence="2 3">ULC18</strain>
    </source>
</reference>